<organism evidence="2 3">
    <name type="scientific">Cucumis melo var. makuwa</name>
    <name type="common">Oriental melon</name>
    <dbReference type="NCBI Taxonomy" id="1194695"/>
    <lineage>
        <taxon>Eukaryota</taxon>
        <taxon>Viridiplantae</taxon>
        <taxon>Streptophyta</taxon>
        <taxon>Embryophyta</taxon>
        <taxon>Tracheophyta</taxon>
        <taxon>Spermatophyta</taxon>
        <taxon>Magnoliopsida</taxon>
        <taxon>eudicotyledons</taxon>
        <taxon>Gunneridae</taxon>
        <taxon>Pentapetalae</taxon>
        <taxon>rosids</taxon>
        <taxon>fabids</taxon>
        <taxon>Cucurbitales</taxon>
        <taxon>Cucurbitaceae</taxon>
        <taxon>Benincaseae</taxon>
        <taxon>Cucumis</taxon>
    </lineage>
</organism>
<dbReference type="PANTHER" id="PTHR33437">
    <property type="entry name" value="OS06G0361200 PROTEIN"/>
    <property type="match status" value="1"/>
</dbReference>
<dbReference type="AlphaFoldDB" id="A0A5D3BLI4"/>
<dbReference type="EMBL" id="SSTD01017387">
    <property type="protein sequence ID" value="TYJ99894.1"/>
    <property type="molecule type" value="Genomic_DNA"/>
</dbReference>
<dbReference type="PANTHER" id="PTHR33437:SF2">
    <property type="entry name" value="OS06G0361200 PROTEIN"/>
    <property type="match status" value="1"/>
</dbReference>
<dbReference type="Proteomes" id="UP000321947">
    <property type="component" value="Unassembled WGS sequence"/>
</dbReference>
<accession>A0A5D3BLI4</accession>
<comment type="caution">
    <text evidence="2">The sequence shown here is derived from an EMBL/GenBank/DDBJ whole genome shotgun (WGS) entry which is preliminary data.</text>
</comment>
<evidence type="ECO:0000313" key="2">
    <source>
        <dbReference type="EMBL" id="TYJ99894.1"/>
    </source>
</evidence>
<protein>
    <submittedName>
        <fullName evidence="2">Ty3-gypsy retrotransposon protein</fullName>
    </submittedName>
</protein>
<feature type="region of interest" description="Disordered" evidence="1">
    <location>
        <begin position="129"/>
        <end position="160"/>
    </location>
</feature>
<sequence length="394" mass="45043">MTSQGNTSKALSDIGKRPNTHSRSREIQSFEDTPPFEVAKNIWEQISKPPKGGIVIKENPAIDEHYSSSKPSSEEMPHPNIMSVMVTNVDTSENRMAKLKKKVNMLIKVLEERDYEIAFLKNHIESRDTAESSHKHTVKNTDKGKAVMRESQPQNSTSIASLSVQQLQEMIANSIKTQYGGSAQTFSLYSKPYTKRIDNLIMPNGYQPPKFQQFDGKGNPKQHVAHFIETFEIAGTRGDLLQLERDFINRFYSTRRIVSMMELTNTRQQKGELVIDYINRWRALSLDCKDRLTELFAVEMCTQGMHWGLLYILQGIKPRTFEELTTRAHDMELSIANRGAKDFLIPKSRSDKNELDDTKKIANSVIKEHVRAAAREPTYSAARMQTTRTSRKSR</sequence>
<proteinExistence type="predicted"/>
<name>A0A5D3BLI4_CUCMM</name>
<feature type="compositionally biased region" description="Basic and acidic residues" evidence="1">
    <location>
        <begin position="129"/>
        <end position="148"/>
    </location>
</feature>
<feature type="region of interest" description="Disordered" evidence="1">
    <location>
        <begin position="1"/>
        <end position="33"/>
    </location>
</feature>
<evidence type="ECO:0000256" key="1">
    <source>
        <dbReference type="SAM" id="MobiDB-lite"/>
    </source>
</evidence>
<gene>
    <name evidence="2" type="ORF">E5676_scaffold701G00040</name>
</gene>
<evidence type="ECO:0000313" key="3">
    <source>
        <dbReference type="Proteomes" id="UP000321947"/>
    </source>
</evidence>
<feature type="compositionally biased region" description="Polar residues" evidence="1">
    <location>
        <begin position="1"/>
        <end position="10"/>
    </location>
</feature>
<feature type="region of interest" description="Disordered" evidence="1">
    <location>
        <begin position="373"/>
        <end position="394"/>
    </location>
</feature>
<reference evidence="2 3" key="1">
    <citation type="submission" date="2019-08" db="EMBL/GenBank/DDBJ databases">
        <title>Draft genome sequences of two oriental melons (Cucumis melo L. var makuwa).</title>
        <authorList>
            <person name="Kwon S.-Y."/>
        </authorList>
    </citation>
    <scope>NUCLEOTIDE SEQUENCE [LARGE SCALE GENOMIC DNA]</scope>
    <source>
        <strain evidence="3">cv. Chang Bougi</strain>
        <tissue evidence="2">Leaf</tissue>
    </source>
</reference>
<feature type="compositionally biased region" description="Polar residues" evidence="1">
    <location>
        <begin position="151"/>
        <end position="160"/>
    </location>
</feature>